<dbReference type="SMART" id="SM00490">
    <property type="entry name" value="HELICc"/>
    <property type="match status" value="1"/>
</dbReference>
<sequence>MLFMAVECDDVAGDILIFMPGQEDIEVTCEVLAERLTEIENAPQLSILPIYSQLPSDLQAKIFQRSPDGLRKCVVATNIAETSLTGNILILRVTFCAVVDNASCLGNSNKEYYEYYVRVRHERRLRPMCGSTLNGELPVLSYSAAVAGQQRAPSSTAMHGKQKQEDRMFNARMQEASEKLEVTKNGLNHTSQFYNSVLYLLNLASEATCWKVLGALQQRCSMDGIMYVVDSGYCKMKVYNPRIGMDALQIYPISQANANQRSGRAGRTGPGQCYRMLSLMQDKALLTD</sequence>
<evidence type="ECO:0000256" key="3">
    <source>
        <dbReference type="ARBA" id="ARBA00022806"/>
    </source>
</evidence>
<keyword evidence="7" id="KW-1185">Reference proteome</keyword>
<evidence type="ECO:0000256" key="2">
    <source>
        <dbReference type="ARBA" id="ARBA00022801"/>
    </source>
</evidence>
<evidence type="ECO:0000313" key="7">
    <source>
        <dbReference type="Proteomes" id="UP001159363"/>
    </source>
</evidence>
<organism evidence="6 7">
    <name type="scientific">Dryococelus australis</name>
    <dbReference type="NCBI Taxonomy" id="614101"/>
    <lineage>
        <taxon>Eukaryota</taxon>
        <taxon>Metazoa</taxon>
        <taxon>Ecdysozoa</taxon>
        <taxon>Arthropoda</taxon>
        <taxon>Hexapoda</taxon>
        <taxon>Insecta</taxon>
        <taxon>Pterygota</taxon>
        <taxon>Neoptera</taxon>
        <taxon>Polyneoptera</taxon>
        <taxon>Phasmatodea</taxon>
        <taxon>Verophasmatodea</taxon>
        <taxon>Anareolatae</taxon>
        <taxon>Phasmatidae</taxon>
        <taxon>Eurycanthinae</taxon>
        <taxon>Dryococelus</taxon>
    </lineage>
</organism>
<evidence type="ECO:0000313" key="6">
    <source>
        <dbReference type="EMBL" id="KAJ8895663.1"/>
    </source>
</evidence>
<reference evidence="6 7" key="1">
    <citation type="submission" date="2023-02" db="EMBL/GenBank/DDBJ databases">
        <title>LHISI_Scaffold_Assembly.</title>
        <authorList>
            <person name="Stuart O.P."/>
            <person name="Cleave R."/>
            <person name="Magrath M.J.L."/>
            <person name="Mikheyev A.S."/>
        </authorList>
    </citation>
    <scope>NUCLEOTIDE SEQUENCE [LARGE SCALE GENOMIC DNA]</scope>
    <source>
        <strain evidence="6">Daus_M_001</strain>
        <tissue evidence="6">Leg muscle</tissue>
    </source>
</reference>
<evidence type="ECO:0000256" key="4">
    <source>
        <dbReference type="ARBA" id="ARBA00022840"/>
    </source>
</evidence>
<dbReference type="PANTHER" id="PTHR18934:SF91">
    <property type="entry name" value="PRE-MRNA-SPLICING FACTOR ATP-DEPENDENT RNA HELICASE PRP16"/>
    <property type="match status" value="1"/>
</dbReference>
<dbReference type="Pfam" id="PF00271">
    <property type="entry name" value="Helicase_C"/>
    <property type="match status" value="1"/>
</dbReference>
<accession>A0ABQ9IG59</accession>
<dbReference type="Gene3D" id="3.40.50.300">
    <property type="entry name" value="P-loop containing nucleotide triphosphate hydrolases"/>
    <property type="match status" value="2"/>
</dbReference>
<comment type="caution">
    <text evidence="6">The sequence shown here is derived from an EMBL/GenBank/DDBJ whole genome shotgun (WGS) entry which is preliminary data.</text>
</comment>
<dbReference type="InterPro" id="IPR027417">
    <property type="entry name" value="P-loop_NTPase"/>
</dbReference>
<name>A0ABQ9IG59_9NEOP</name>
<dbReference type="Proteomes" id="UP001159363">
    <property type="component" value="Chromosome 1"/>
</dbReference>
<dbReference type="InterPro" id="IPR001650">
    <property type="entry name" value="Helicase_C-like"/>
</dbReference>
<dbReference type="EMBL" id="JARBHB010000001">
    <property type="protein sequence ID" value="KAJ8895663.1"/>
    <property type="molecule type" value="Genomic_DNA"/>
</dbReference>
<evidence type="ECO:0000259" key="5">
    <source>
        <dbReference type="SMART" id="SM00490"/>
    </source>
</evidence>
<dbReference type="CDD" id="cd18791">
    <property type="entry name" value="SF2_C_RHA"/>
    <property type="match status" value="1"/>
</dbReference>
<dbReference type="PANTHER" id="PTHR18934">
    <property type="entry name" value="ATP-DEPENDENT RNA HELICASE"/>
    <property type="match status" value="1"/>
</dbReference>
<keyword evidence="4" id="KW-0067">ATP-binding</keyword>
<feature type="domain" description="Helicase C-terminal" evidence="5">
    <location>
        <begin position="30"/>
        <end position="269"/>
    </location>
</feature>
<keyword evidence="3" id="KW-0347">Helicase</keyword>
<gene>
    <name evidence="6" type="ORF">PR048_000999</name>
</gene>
<proteinExistence type="predicted"/>
<protein>
    <recommendedName>
        <fullName evidence="5">Helicase C-terminal domain-containing protein</fullName>
    </recommendedName>
</protein>
<dbReference type="SUPFAM" id="SSF52540">
    <property type="entry name" value="P-loop containing nucleoside triphosphate hydrolases"/>
    <property type="match status" value="2"/>
</dbReference>
<keyword evidence="1" id="KW-0547">Nucleotide-binding</keyword>
<evidence type="ECO:0000256" key="1">
    <source>
        <dbReference type="ARBA" id="ARBA00022741"/>
    </source>
</evidence>
<keyword evidence="2" id="KW-0378">Hydrolase</keyword>